<dbReference type="InterPro" id="IPR008927">
    <property type="entry name" value="6-PGluconate_DH-like_C_sf"/>
</dbReference>
<dbReference type="PANTHER" id="PTHR43491">
    <property type="entry name" value="UDP-N-ACETYL-D-MANNOSAMINE DEHYDROGENASE"/>
    <property type="match status" value="1"/>
</dbReference>
<dbReference type="GO" id="GO:0051287">
    <property type="term" value="F:NAD binding"/>
    <property type="evidence" value="ECO:0007669"/>
    <property type="project" value="InterPro"/>
</dbReference>
<comment type="caution">
    <text evidence="4">The sequence shown here is derived from an EMBL/GenBank/DDBJ whole genome shotgun (WGS) entry which is preliminary data.</text>
</comment>
<dbReference type="SUPFAM" id="SSF51735">
    <property type="entry name" value="NAD(P)-binding Rossmann-fold domains"/>
    <property type="match status" value="1"/>
</dbReference>
<dbReference type="InterPro" id="IPR028359">
    <property type="entry name" value="UDP_ManNAc/GlcNAc_DH"/>
</dbReference>
<feature type="domain" description="UDP-glucose/GDP-mannose dehydrogenase N-terminal" evidence="3">
    <location>
        <begin position="40"/>
        <end position="153"/>
    </location>
</feature>
<dbReference type="GO" id="GO:0016616">
    <property type="term" value="F:oxidoreductase activity, acting on the CH-OH group of donors, NAD or NADP as acceptor"/>
    <property type="evidence" value="ECO:0007669"/>
    <property type="project" value="InterPro"/>
</dbReference>
<dbReference type="GO" id="GO:0000271">
    <property type="term" value="P:polysaccharide biosynthetic process"/>
    <property type="evidence" value="ECO:0007669"/>
    <property type="project" value="InterPro"/>
</dbReference>
<organism evidence="4 5">
    <name type="scientific">candidate division Kazan bacterium</name>
    <dbReference type="NCBI Taxonomy" id="2202143"/>
    <lineage>
        <taxon>Bacteria</taxon>
        <taxon>Bacteria division Kazan-3B-28</taxon>
    </lineage>
</organism>
<reference evidence="4 5" key="1">
    <citation type="submission" date="2018-06" db="EMBL/GenBank/DDBJ databases">
        <title>Extensive metabolic versatility and redundancy in microbially diverse, dynamic hydrothermal sediments.</title>
        <authorList>
            <person name="Dombrowski N."/>
            <person name="Teske A."/>
            <person name="Baker B.J."/>
        </authorList>
    </citation>
    <scope>NUCLEOTIDE SEQUENCE [LARGE SCALE GENOMIC DNA]</scope>
    <source>
        <strain evidence="4">B79_G16</strain>
    </source>
</reference>
<dbReference type="Gene3D" id="3.40.50.720">
    <property type="entry name" value="NAD(P)-binding Rossmann-like Domain"/>
    <property type="match status" value="3"/>
</dbReference>
<comment type="similarity">
    <text evidence="1">Belongs to the UDP-glucose/GDP-mannose dehydrogenase family.</text>
</comment>
<dbReference type="InterPro" id="IPR014026">
    <property type="entry name" value="UDP-Glc/GDP-Man_DH_dimer"/>
</dbReference>
<evidence type="ECO:0000313" key="5">
    <source>
        <dbReference type="Proteomes" id="UP000281261"/>
    </source>
</evidence>
<dbReference type="PANTHER" id="PTHR43491:SF1">
    <property type="entry name" value="UDP-N-ACETYL-D-MANNOSAMINE DEHYDROGENASE"/>
    <property type="match status" value="1"/>
</dbReference>
<dbReference type="AlphaFoldDB" id="A0A420ZC12"/>
<accession>A0A420ZC12</accession>
<dbReference type="InterPro" id="IPR001732">
    <property type="entry name" value="UDP-Glc/GDP-Man_DH_N"/>
</dbReference>
<gene>
    <name evidence="4" type="ORF">DRH29_03400</name>
</gene>
<dbReference type="SUPFAM" id="SSF48179">
    <property type="entry name" value="6-phosphogluconate dehydrogenase C-terminal domain-like"/>
    <property type="match status" value="1"/>
</dbReference>
<dbReference type="GO" id="GO:0016628">
    <property type="term" value="F:oxidoreductase activity, acting on the CH-CH group of donors, NAD or NADP as acceptor"/>
    <property type="evidence" value="ECO:0007669"/>
    <property type="project" value="InterPro"/>
</dbReference>
<evidence type="ECO:0000256" key="1">
    <source>
        <dbReference type="PIRNR" id="PIRNR000124"/>
    </source>
</evidence>
<feature type="domain" description="UDP-glucose/GDP-mannose dehydrogenase dimerisation" evidence="2">
    <location>
        <begin position="176"/>
        <end position="251"/>
    </location>
</feature>
<sequence length="275" mass="31641">MDDKVCVIGLGEVGFPTAIYIMERGLEIWGYDIDPNVIERAKERKIRATTNWNEIPPMDTYVICVSTFIKEDETPDLSPIFDVCEKISQKATSSTLVSIESTIIPGTSKKIWKEIFNEDVKLVHVPHRFWRGDPVRYGVKQLRVIGAVNQESLDAGLKFYRDILGIPLHIVSSVEIAEMSKIAENAYRYVQIAFAEELRMICENLELDFEEVRRACNTKWNIKILEARDGIGGHCLPKDIRYLDYLAPSNTLLKAAILVDKQYREWLKTKFRVIR</sequence>
<dbReference type="EMBL" id="QMNG01000018">
    <property type="protein sequence ID" value="RLC36968.1"/>
    <property type="molecule type" value="Genomic_DNA"/>
</dbReference>
<evidence type="ECO:0000259" key="3">
    <source>
        <dbReference type="Pfam" id="PF03721"/>
    </source>
</evidence>
<name>A0A420ZC12_UNCK3</name>
<protein>
    <submittedName>
        <fullName evidence="4">Potassium transporter TrkA</fullName>
    </submittedName>
</protein>
<evidence type="ECO:0000313" key="4">
    <source>
        <dbReference type="EMBL" id="RLC36968.1"/>
    </source>
</evidence>
<dbReference type="Proteomes" id="UP000281261">
    <property type="component" value="Unassembled WGS sequence"/>
</dbReference>
<evidence type="ECO:0000259" key="2">
    <source>
        <dbReference type="Pfam" id="PF00984"/>
    </source>
</evidence>
<dbReference type="PIRSF" id="PIRSF000124">
    <property type="entry name" value="UDPglc_GDPman_dh"/>
    <property type="match status" value="1"/>
</dbReference>
<proteinExistence type="inferred from homology"/>
<dbReference type="Pfam" id="PF00984">
    <property type="entry name" value="UDPG_MGDP_dh"/>
    <property type="match status" value="1"/>
</dbReference>
<dbReference type="Pfam" id="PF03721">
    <property type="entry name" value="UDPG_MGDP_dh_N"/>
    <property type="match status" value="1"/>
</dbReference>
<dbReference type="PIRSF" id="PIRSF500136">
    <property type="entry name" value="UDP_ManNAc_DH"/>
    <property type="match status" value="1"/>
</dbReference>
<dbReference type="InterPro" id="IPR017476">
    <property type="entry name" value="UDP-Glc/GDP-Man"/>
</dbReference>
<dbReference type="InterPro" id="IPR036291">
    <property type="entry name" value="NAD(P)-bd_dom_sf"/>
</dbReference>